<evidence type="ECO:0000256" key="1">
    <source>
        <dbReference type="SAM" id="Phobius"/>
    </source>
</evidence>
<accession>A0ABN7NUJ8</accession>
<proteinExistence type="predicted"/>
<evidence type="ECO:0000313" key="3">
    <source>
        <dbReference type="Proteomes" id="UP001153148"/>
    </source>
</evidence>
<gene>
    <name evidence="2" type="ORF">TPAB3V08_LOCUS3822</name>
</gene>
<keyword evidence="3" id="KW-1185">Reference proteome</keyword>
<keyword evidence="1" id="KW-0812">Transmembrane</keyword>
<evidence type="ECO:0000313" key="2">
    <source>
        <dbReference type="EMBL" id="CAG2056838.1"/>
    </source>
</evidence>
<organism evidence="2 3">
    <name type="scientific">Timema podura</name>
    <name type="common">Walking stick</name>
    <dbReference type="NCBI Taxonomy" id="61482"/>
    <lineage>
        <taxon>Eukaryota</taxon>
        <taxon>Metazoa</taxon>
        <taxon>Ecdysozoa</taxon>
        <taxon>Arthropoda</taxon>
        <taxon>Hexapoda</taxon>
        <taxon>Insecta</taxon>
        <taxon>Pterygota</taxon>
        <taxon>Neoptera</taxon>
        <taxon>Polyneoptera</taxon>
        <taxon>Phasmatodea</taxon>
        <taxon>Timematodea</taxon>
        <taxon>Timematoidea</taxon>
        <taxon>Timematidae</taxon>
        <taxon>Timema</taxon>
    </lineage>
</organism>
<feature type="transmembrane region" description="Helical" evidence="1">
    <location>
        <begin position="89"/>
        <end position="110"/>
    </location>
</feature>
<comment type="caution">
    <text evidence="2">The sequence shown here is derived from an EMBL/GenBank/DDBJ whole genome shotgun (WGS) entry which is preliminary data.</text>
</comment>
<dbReference type="Proteomes" id="UP001153148">
    <property type="component" value="Unassembled WGS sequence"/>
</dbReference>
<reference evidence="2" key="1">
    <citation type="submission" date="2021-03" db="EMBL/GenBank/DDBJ databases">
        <authorList>
            <person name="Tran Van P."/>
        </authorList>
    </citation>
    <scope>NUCLEOTIDE SEQUENCE</scope>
</reference>
<protein>
    <submittedName>
        <fullName evidence="2">Uncharacterized protein</fullName>
    </submittedName>
</protein>
<dbReference type="EMBL" id="CAJPIN010004448">
    <property type="protein sequence ID" value="CAG2056838.1"/>
    <property type="molecule type" value="Genomic_DNA"/>
</dbReference>
<name>A0ABN7NUJ8_TIMPD</name>
<sequence>MTPAGRQFGAMSTSRLHQIGLLLLRYVDWNWMVNVQWMNKQPTPGRAYLPTTIEHFANVITHGVWVIPSTFASLELVQRAISWPQYFSALVYGAALILLFHCVHILPFSLLLQQQQVILLALLLVRSDINLYFTQGRKGVVLL</sequence>
<keyword evidence="1" id="KW-1133">Transmembrane helix</keyword>
<keyword evidence="1" id="KW-0472">Membrane</keyword>